<dbReference type="InterPro" id="IPR023827">
    <property type="entry name" value="Peptidase_S8_Asp-AS"/>
</dbReference>
<comment type="similarity">
    <text evidence="2">Belongs to the peptidase S8 family.</text>
</comment>
<organism evidence="5 6">
    <name type="scientific">Candidatus Curtissbacteria bacterium RIFCSPLOWO2_01_FULL_37_9</name>
    <dbReference type="NCBI Taxonomy" id="1797724"/>
    <lineage>
        <taxon>Bacteria</taxon>
        <taxon>Candidatus Curtissiibacteriota</taxon>
    </lineage>
</organism>
<dbReference type="GO" id="GO:0006508">
    <property type="term" value="P:proteolysis"/>
    <property type="evidence" value="ECO:0007669"/>
    <property type="project" value="InterPro"/>
</dbReference>
<dbReference type="STRING" id="1797724.A3A48_04035"/>
<reference evidence="5 6" key="1">
    <citation type="journal article" date="2016" name="Nat. Commun.">
        <title>Thousands of microbial genomes shed light on interconnected biogeochemical processes in an aquifer system.</title>
        <authorList>
            <person name="Anantharaman K."/>
            <person name="Brown C.T."/>
            <person name="Hug L.A."/>
            <person name="Sharon I."/>
            <person name="Castelle C.J."/>
            <person name="Probst A.J."/>
            <person name="Thomas B.C."/>
            <person name="Singh A."/>
            <person name="Wilkins M.J."/>
            <person name="Karaoz U."/>
            <person name="Brodie E.L."/>
            <person name="Williams K.H."/>
            <person name="Hubbard S.S."/>
            <person name="Banfield J.F."/>
        </authorList>
    </citation>
    <scope>NUCLEOTIDE SEQUENCE [LARGE SCALE GENOMIC DNA]</scope>
</reference>
<dbReference type="PROSITE" id="PS00136">
    <property type="entry name" value="SUBTILASE_ASP"/>
    <property type="match status" value="1"/>
</dbReference>
<dbReference type="InterPro" id="IPR054399">
    <property type="entry name" value="Fervidolysin-like_N_prodom"/>
</dbReference>
<gene>
    <name evidence="5" type="ORF">A3A48_04035</name>
</gene>
<dbReference type="Pfam" id="PF22148">
    <property type="entry name" value="Fervidolysin_NPro-like"/>
    <property type="match status" value="1"/>
</dbReference>
<dbReference type="SUPFAM" id="SSF52743">
    <property type="entry name" value="Subtilisin-like"/>
    <property type="match status" value="1"/>
</dbReference>
<dbReference type="PROSITE" id="PS51892">
    <property type="entry name" value="SUBTILASE"/>
    <property type="match status" value="1"/>
</dbReference>
<dbReference type="Proteomes" id="UP000178336">
    <property type="component" value="Unassembled WGS sequence"/>
</dbReference>
<evidence type="ECO:0000313" key="6">
    <source>
        <dbReference type="Proteomes" id="UP000178336"/>
    </source>
</evidence>
<proteinExistence type="inferred from homology"/>
<name>A0A1F5GVX5_9BACT</name>
<comment type="caution">
    <text evidence="5">The sequence shown here is derived from an EMBL/GenBank/DDBJ whole genome shotgun (WGS) entry which is preliminary data.</text>
</comment>
<feature type="domain" description="Fervidolysin-like N-terminal prodomain" evidence="4">
    <location>
        <begin position="49"/>
        <end position="126"/>
    </location>
</feature>
<sequence>MLNTASDSANLDDQATPSASNYRNSTVFSPLPSPQEQLNQPNTEVNKATRTYKIDPTGGFIEDELIVKFKNDVSSTIKEFTLSTYKAGILRENRSKSLLIKVSPSERGLVMASLAKDPNVEYVQVNQVGKVQEGSVSGGSGSNGCPGPNPDDWWFCHTYLQWGLHTIQAPAAWLFYKGSSSVKVAVIDSGVDYRHRDLGVSPTGRVIKGPDILDNDNDPID</sequence>
<comment type="caution">
    <text evidence="2">Lacks conserved residue(s) required for the propagation of feature annotation.</text>
</comment>
<evidence type="ECO:0000256" key="2">
    <source>
        <dbReference type="PROSITE-ProRule" id="PRU01240"/>
    </source>
</evidence>
<evidence type="ECO:0000259" key="4">
    <source>
        <dbReference type="Pfam" id="PF22148"/>
    </source>
</evidence>
<dbReference type="GO" id="GO:0004252">
    <property type="term" value="F:serine-type endopeptidase activity"/>
    <property type="evidence" value="ECO:0007669"/>
    <property type="project" value="InterPro"/>
</dbReference>
<dbReference type="Gene3D" id="3.40.50.200">
    <property type="entry name" value="Peptidase S8/S53 domain"/>
    <property type="match status" value="1"/>
</dbReference>
<dbReference type="AlphaFoldDB" id="A0A1F5GVX5"/>
<keyword evidence="1" id="KW-0378">Hydrolase</keyword>
<dbReference type="InterPro" id="IPR036852">
    <property type="entry name" value="Peptidase_S8/S53_dom_sf"/>
</dbReference>
<evidence type="ECO:0000256" key="1">
    <source>
        <dbReference type="ARBA" id="ARBA00022801"/>
    </source>
</evidence>
<accession>A0A1F5GVX5</accession>
<feature type="compositionally biased region" description="Polar residues" evidence="3">
    <location>
        <begin position="1"/>
        <end position="49"/>
    </location>
</feature>
<feature type="region of interest" description="Disordered" evidence="3">
    <location>
        <begin position="1"/>
        <end position="50"/>
    </location>
</feature>
<evidence type="ECO:0000313" key="5">
    <source>
        <dbReference type="EMBL" id="OGD95998.1"/>
    </source>
</evidence>
<protein>
    <recommendedName>
        <fullName evidence="4">Fervidolysin-like N-terminal prodomain domain-containing protein</fullName>
    </recommendedName>
</protein>
<dbReference type="EMBL" id="MFBN01000003">
    <property type="protein sequence ID" value="OGD95998.1"/>
    <property type="molecule type" value="Genomic_DNA"/>
</dbReference>
<evidence type="ECO:0000256" key="3">
    <source>
        <dbReference type="SAM" id="MobiDB-lite"/>
    </source>
</evidence>